<reference evidence="2" key="1">
    <citation type="submission" date="2021-12" db="EMBL/GenBank/DDBJ databases">
        <title>Curvularia clavata genome.</title>
        <authorList>
            <person name="Cao Y."/>
        </authorList>
    </citation>
    <scope>NUCLEOTIDE SEQUENCE</scope>
    <source>
        <strain evidence="2">Yc1106</strain>
    </source>
</reference>
<feature type="region of interest" description="Disordered" evidence="1">
    <location>
        <begin position="96"/>
        <end position="121"/>
    </location>
</feature>
<keyword evidence="3" id="KW-1185">Reference proteome</keyword>
<feature type="compositionally biased region" description="Low complexity" evidence="1">
    <location>
        <begin position="198"/>
        <end position="208"/>
    </location>
</feature>
<feature type="compositionally biased region" description="Polar residues" evidence="1">
    <location>
        <begin position="471"/>
        <end position="486"/>
    </location>
</feature>
<feature type="compositionally biased region" description="Polar residues" evidence="1">
    <location>
        <begin position="218"/>
        <end position="231"/>
    </location>
</feature>
<feature type="region of interest" description="Disordered" evidence="1">
    <location>
        <begin position="255"/>
        <end position="315"/>
    </location>
</feature>
<dbReference type="VEuPathDB" id="FungiDB:yc1106_02856"/>
<feature type="region of interest" description="Disordered" evidence="1">
    <location>
        <begin position="508"/>
        <end position="527"/>
    </location>
</feature>
<dbReference type="EMBL" id="CP089275">
    <property type="protein sequence ID" value="USP75582.1"/>
    <property type="molecule type" value="Genomic_DNA"/>
</dbReference>
<organism evidence="2 3">
    <name type="scientific">Curvularia clavata</name>
    <dbReference type="NCBI Taxonomy" id="95742"/>
    <lineage>
        <taxon>Eukaryota</taxon>
        <taxon>Fungi</taxon>
        <taxon>Dikarya</taxon>
        <taxon>Ascomycota</taxon>
        <taxon>Pezizomycotina</taxon>
        <taxon>Dothideomycetes</taxon>
        <taxon>Pleosporomycetidae</taxon>
        <taxon>Pleosporales</taxon>
        <taxon>Pleosporineae</taxon>
        <taxon>Pleosporaceae</taxon>
        <taxon>Curvularia</taxon>
    </lineage>
</organism>
<dbReference type="OrthoDB" id="3595619at2759"/>
<evidence type="ECO:0000313" key="3">
    <source>
        <dbReference type="Proteomes" id="UP001056012"/>
    </source>
</evidence>
<evidence type="ECO:0000313" key="2">
    <source>
        <dbReference type="EMBL" id="USP75582.1"/>
    </source>
</evidence>
<gene>
    <name evidence="2" type="ORF">yc1106_02856</name>
</gene>
<evidence type="ECO:0000256" key="1">
    <source>
        <dbReference type="SAM" id="MobiDB-lite"/>
    </source>
</evidence>
<accession>A0A9Q8Z3J1</accession>
<feature type="compositionally biased region" description="Basic and acidic residues" evidence="1">
    <location>
        <begin position="184"/>
        <end position="197"/>
    </location>
</feature>
<dbReference type="Proteomes" id="UP001056012">
    <property type="component" value="Chromosome 2"/>
</dbReference>
<feature type="compositionally biased region" description="Low complexity" evidence="1">
    <location>
        <begin position="96"/>
        <end position="119"/>
    </location>
</feature>
<proteinExistence type="predicted"/>
<name>A0A9Q8Z3J1_CURCL</name>
<feature type="region of interest" description="Disordered" evidence="1">
    <location>
        <begin position="184"/>
        <end position="237"/>
    </location>
</feature>
<feature type="region of interest" description="Disordered" evidence="1">
    <location>
        <begin position="331"/>
        <end position="351"/>
    </location>
</feature>
<sequence>MGYKDMQEKEQGSAWLAIKFGCCASKDDVMDDERGGVRSTVRSSEETDMRICYEQPRAVPQPCAEPTYARPSTSQSVSRHVSQWVSNSREYAARASSRASISTLARPSRSRARPSISRPTDFRHFNGLDDLPSMLDDAAMPVRRRRSFRPLELSIYLPDGCGHLSPLPNFGDEEYWTNFPSQLERPKEAHVRVRDSRTSSVSSDPASSLYLIQRKPVGSQSRRASVQSEHSTVAHERRLSGTTMGTMATPTLAFLPENSTLPDNQMPERPSIRRSRTSGTLSPARVLSRLPSPSRARANTAPSRPGSIRRPKNDVDDAIRELNTIVEERRASAYRSQTQTPALINRPPPSPSHHIPYLAPSMRMHVRSETLSDIGSAFSAPLNSKALPLTPEPGASPRRATMGRHLAPPMRLHTGPLNSNPPTPPPAVTPTTPIARLGAWLKRSTSSLASTSQPATPKTATSFYMCEAQPSLPTSASRPSTSGSRTLHTRHESQESNDTATVTLYSTDSNTRSVSPVSSIATSSPPRKLRRVPAPLKLIDEKEIAIETEVWTARSTRSTIMNIKPPVSPHANILHGMEITAKDVGANRWSRRSFMRRSQAAAVGVAF</sequence>
<feature type="compositionally biased region" description="Low complexity" evidence="1">
    <location>
        <begin position="513"/>
        <end position="526"/>
    </location>
</feature>
<protein>
    <submittedName>
        <fullName evidence="2">Uncharacterized protein</fullName>
    </submittedName>
</protein>
<feature type="region of interest" description="Disordered" evidence="1">
    <location>
        <begin position="470"/>
        <end position="500"/>
    </location>
</feature>
<dbReference type="AlphaFoldDB" id="A0A9Q8Z3J1"/>